<keyword evidence="4" id="KW-0732">Signal</keyword>
<proteinExistence type="predicted"/>
<dbReference type="Gene3D" id="2.130.10.10">
    <property type="entry name" value="YVTN repeat-like/Quinoprotein amine dehydrogenase"/>
    <property type="match status" value="3"/>
</dbReference>
<dbReference type="InterPro" id="IPR011047">
    <property type="entry name" value="Quinoprotein_ADH-like_sf"/>
</dbReference>
<dbReference type="PANTHER" id="PTHR44019">
    <property type="entry name" value="WD REPEAT-CONTAINING PROTEIN 55"/>
    <property type="match status" value="1"/>
</dbReference>
<reference evidence="6 7" key="1">
    <citation type="submission" date="2017-12" db="EMBL/GenBank/DDBJ databases">
        <title>The draft genome sequence of Brumimicrobium saltpan LHR20.</title>
        <authorList>
            <person name="Do Z.-J."/>
            <person name="Luo H.-R."/>
        </authorList>
    </citation>
    <scope>NUCLEOTIDE SEQUENCE [LARGE SCALE GENOMIC DNA]</scope>
    <source>
        <strain evidence="6 7">LHR20</strain>
    </source>
</reference>
<evidence type="ECO:0000259" key="5">
    <source>
        <dbReference type="Pfam" id="PF00656"/>
    </source>
</evidence>
<dbReference type="InterPro" id="IPR001680">
    <property type="entry name" value="WD40_rpt"/>
</dbReference>
<name>A0A2I0R6I6_9FLAO</name>
<evidence type="ECO:0000313" key="6">
    <source>
        <dbReference type="EMBL" id="PKR82203.1"/>
    </source>
</evidence>
<dbReference type="GO" id="GO:0006508">
    <property type="term" value="P:proteolysis"/>
    <property type="evidence" value="ECO:0007669"/>
    <property type="project" value="InterPro"/>
</dbReference>
<dbReference type="PROSITE" id="PS50082">
    <property type="entry name" value="WD_REPEATS_2"/>
    <property type="match status" value="2"/>
</dbReference>
<evidence type="ECO:0000256" key="3">
    <source>
        <dbReference type="PROSITE-ProRule" id="PRU00221"/>
    </source>
</evidence>
<dbReference type="SUPFAM" id="SSF52129">
    <property type="entry name" value="Caspase-like"/>
    <property type="match status" value="1"/>
</dbReference>
<accession>A0A2I0R6I6</accession>
<feature type="chain" id="PRO_5014189020" description="Peptidase C14 caspase domain-containing protein" evidence="4">
    <location>
        <begin position="20"/>
        <end position="1135"/>
    </location>
</feature>
<dbReference type="InterPro" id="IPR011600">
    <property type="entry name" value="Pept_C14_caspase"/>
</dbReference>
<keyword evidence="1 3" id="KW-0853">WD repeat</keyword>
<evidence type="ECO:0000313" key="7">
    <source>
        <dbReference type="Proteomes" id="UP000236654"/>
    </source>
</evidence>
<dbReference type="SUPFAM" id="SSF50998">
    <property type="entry name" value="Quinoprotein alcohol dehydrogenase-like"/>
    <property type="match status" value="2"/>
</dbReference>
<dbReference type="AlphaFoldDB" id="A0A2I0R6I6"/>
<feature type="signal peptide" evidence="4">
    <location>
        <begin position="1"/>
        <end position="19"/>
    </location>
</feature>
<dbReference type="InterPro" id="IPR050505">
    <property type="entry name" value="WDR55/POC1"/>
</dbReference>
<feature type="repeat" description="WD" evidence="3">
    <location>
        <begin position="70"/>
        <end position="111"/>
    </location>
</feature>
<dbReference type="GO" id="GO:0004197">
    <property type="term" value="F:cysteine-type endopeptidase activity"/>
    <property type="evidence" value="ECO:0007669"/>
    <property type="project" value="InterPro"/>
</dbReference>
<keyword evidence="2" id="KW-0677">Repeat</keyword>
<evidence type="ECO:0000256" key="1">
    <source>
        <dbReference type="ARBA" id="ARBA00022574"/>
    </source>
</evidence>
<dbReference type="PROSITE" id="PS50294">
    <property type="entry name" value="WD_REPEATS_REGION"/>
    <property type="match status" value="1"/>
</dbReference>
<dbReference type="Gene3D" id="3.40.50.1460">
    <property type="match status" value="1"/>
</dbReference>
<dbReference type="InterPro" id="IPR015943">
    <property type="entry name" value="WD40/YVTN_repeat-like_dom_sf"/>
</dbReference>
<dbReference type="InterPro" id="IPR029030">
    <property type="entry name" value="Caspase-like_dom_sf"/>
</dbReference>
<evidence type="ECO:0000256" key="4">
    <source>
        <dbReference type="SAM" id="SignalP"/>
    </source>
</evidence>
<feature type="repeat" description="WD" evidence="3">
    <location>
        <begin position="326"/>
        <end position="367"/>
    </location>
</feature>
<dbReference type="Pfam" id="PF00400">
    <property type="entry name" value="WD40"/>
    <property type="match status" value="1"/>
</dbReference>
<dbReference type="EMBL" id="PJNI01000001">
    <property type="protein sequence ID" value="PKR82203.1"/>
    <property type="molecule type" value="Genomic_DNA"/>
</dbReference>
<comment type="caution">
    <text evidence="6">The sequence shown here is derived from an EMBL/GenBank/DDBJ whole genome shotgun (WGS) entry which is preliminary data.</text>
</comment>
<dbReference type="SMART" id="SM00320">
    <property type="entry name" value="WD40"/>
    <property type="match status" value="8"/>
</dbReference>
<sequence>MKSIFFIFFLTAFVSSVFAQEAELITQQRIRSTITNFKFSPDGQYLANSSKDDPSIHVWHLASNKIIGSLQGYENTVNTFSFNTSGDEMISIHEDATIIRWDLETWSIADSITLPHTSDFVLFKGNSILVEQNGRISVYDRALKKQKDISISGKVISGKSIANLAYLGSNNGQLTLFNWKTSEVKQQKTFSKIDFQHMDIHEDLIMVLNNNGSVSEISRQALSLGKTFQPIRGLFFGTRYGKVMAKEGLVAYITNQNEISIYNRAGNLTTQLLDTIAAEKIQVMEFSPNGNILATSSFKEFQIKNNLSENSIKIWDVQRKGLISELKGSVNPVRSFSFHPEKNWVAILGEHTSLSLWDMDYAEKIMDFELKEPQLEQKINLISDEEAKDISPFKLNKLKDKLVSSTVRRTVNRGIRKQPVLVKFSANGNYLITKLEKDEVRIYNLKDKKLTYAFYAEHQQERINDFITDPDEKYLICLGAGDKAVSVVELSTGKLIRKLETKNQDASYEFLNNAISVAYHPKGENFSVCTGRGQLFIWDKNFKSEFKTSGSNIFRAGNNAFVTYSKNGKVIYLKGMDGIRGYSVDGFHVSGTNKLKMTGTPHSLGTPQDYMVGFEKNKGYIEHLKTKDIIEFDIHSNLINDVDASLRNYIGIALKNGEFRIIDARSGELLATFIGEGENTIIKTEDNFYKVNKEGFDLVSFRVGQKAYPFEQFDAYYNRPDLVLKALKCPDDAYIDLYQKAHSRRMKKLNLTDTETPNFSTLPQLSITNKKDLPYTQKAKNVNLKLEGSTENSSLKTLKITINNVPIINQSISGKTYTEEIQLELIRGVNKINVYLIDNKDQESLAESISINCTREDAPNLYLVTVGTSEYKDSRFSLNYAAKDAKDLNSLFTEQNNRSIYNEVNTYILTNEEVKKEAFDDLKSFLKKAGRNDQVVFYIAGHGVLDEQYAYYYGTYDINFLQPGTRGLAYANLEDILSGISAVKKLLIMDTCHSGEVSEDEVVLAENDEGEDLAFEDVTFRAVGPKLREGTDTKASAGKMARVLFADIRKGTGATVISSAGGVEFAMEGEDWKNGLFTYCLLNGLTNRTADKNGDGVIMLSELQKHLISQVDKLSHGKQVPTTRVQNIRLDYPIW</sequence>
<dbReference type="OrthoDB" id="1492850at2"/>
<keyword evidence="7" id="KW-1185">Reference proteome</keyword>
<dbReference type="Proteomes" id="UP000236654">
    <property type="component" value="Unassembled WGS sequence"/>
</dbReference>
<dbReference type="PANTHER" id="PTHR44019:SF8">
    <property type="entry name" value="POC1 CENTRIOLAR PROTEIN HOMOLOG"/>
    <property type="match status" value="1"/>
</dbReference>
<evidence type="ECO:0000256" key="2">
    <source>
        <dbReference type="ARBA" id="ARBA00022737"/>
    </source>
</evidence>
<organism evidence="6 7">
    <name type="scientific">Brumimicrobium salinarum</name>
    <dbReference type="NCBI Taxonomy" id="2058658"/>
    <lineage>
        <taxon>Bacteria</taxon>
        <taxon>Pseudomonadati</taxon>
        <taxon>Bacteroidota</taxon>
        <taxon>Flavobacteriia</taxon>
        <taxon>Flavobacteriales</taxon>
        <taxon>Crocinitomicaceae</taxon>
        <taxon>Brumimicrobium</taxon>
    </lineage>
</organism>
<gene>
    <name evidence="6" type="ORF">CW751_02405</name>
</gene>
<dbReference type="RefSeq" id="WP_101333348.1">
    <property type="nucleotide sequence ID" value="NZ_PJNI01000001.1"/>
</dbReference>
<feature type="domain" description="Peptidase C14 caspase" evidence="5">
    <location>
        <begin position="865"/>
        <end position="1125"/>
    </location>
</feature>
<dbReference type="Pfam" id="PF00656">
    <property type="entry name" value="Peptidase_C14"/>
    <property type="match status" value="1"/>
</dbReference>
<protein>
    <recommendedName>
        <fullName evidence="5">Peptidase C14 caspase domain-containing protein</fullName>
    </recommendedName>
</protein>